<protein>
    <submittedName>
        <fullName evidence="7">TipAS antibiotic-recognition domain protein</fullName>
    </submittedName>
</protein>
<dbReference type="STRING" id="1261.HMPREF3195_01209"/>
<dbReference type="Gene3D" id="1.10.490.50">
    <property type="entry name" value="Antibiotic binding domain of TipA-like multidrug resistance regulators"/>
    <property type="match status" value="1"/>
</dbReference>
<dbReference type="InterPro" id="IPR047057">
    <property type="entry name" value="MerR_fam"/>
</dbReference>
<dbReference type="PANTHER" id="PTHR30204:SF90">
    <property type="entry name" value="HTH-TYPE TRANSCRIPTIONAL ACTIVATOR MTA"/>
    <property type="match status" value="1"/>
</dbReference>
<reference evidence="7 8" key="1">
    <citation type="submission" date="2016-02" db="EMBL/GenBank/DDBJ databases">
        <authorList>
            <person name="Wen L."/>
            <person name="He K."/>
            <person name="Yang H."/>
        </authorList>
    </citation>
    <scope>NUCLEOTIDE SEQUENCE [LARGE SCALE GENOMIC DNA]</scope>
    <source>
        <strain evidence="7 8">MJR8628A</strain>
    </source>
</reference>
<sequence>MLGGGLLYLIKKAIEISGVSVRTLQHYDKIGLLSPKKKDNGYRYYSEDDMSLLQTILYYKYLGFSLNDVKNLIHKDDCEILGHLENQLKLMNKEKNRLLTLISTLEKTIESRKGGLDMEVEDKFKGFTYEDNLKYKDQAVEKYGRVVEEAYEKQKGIENQVVDVFNEIFSSFADNLSKDIPVEEDKNIELARRLHQHIRDVAFNCSLEVFSQIAYGYVYDDEFKKNIEKFGEGTAQYVCDSVQAYVNKGLAR</sequence>
<dbReference type="Pfam" id="PF07739">
    <property type="entry name" value="TipAS"/>
    <property type="match status" value="1"/>
</dbReference>
<evidence type="ECO:0000256" key="3">
    <source>
        <dbReference type="ARBA" id="ARBA00023159"/>
    </source>
</evidence>
<evidence type="ECO:0000256" key="1">
    <source>
        <dbReference type="ARBA" id="ARBA00023015"/>
    </source>
</evidence>
<feature type="domain" description="HTH merR-type" evidence="6">
    <location>
        <begin position="7"/>
        <end position="75"/>
    </location>
</feature>
<dbReference type="eggNOG" id="COG0789">
    <property type="taxonomic scope" value="Bacteria"/>
</dbReference>
<gene>
    <name evidence="7" type="ORF">HMPREF3195_01209</name>
</gene>
<organism evidence="7 8">
    <name type="scientific">Peptostreptococcus anaerobius</name>
    <dbReference type="NCBI Taxonomy" id="1261"/>
    <lineage>
        <taxon>Bacteria</taxon>
        <taxon>Bacillati</taxon>
        <taxon>Bacillota</taxon>
        <taxon>Clostridia</taxon>
        <taxon>Peptostreptococcales</taxon>
        <taxon>Peptostreptococcaceae</taxon>
        <taxon>Peptostreptococcus</taxon>
    </lineage>
</organism>
<dbReference type="InterPro" id="IPR036244">
    <property type="entry name" value="TipA-like_antibiotic-bd"/>
</dbReference>
<feature type="coiled-coil region" evidence="5">
    <location>
        <begin position="81"/>
        <end position="108"/>
    </location>
</feature>
<dbReference type="SMART" id="SM00422">
    <property type="entry name" value="HTH_MERR"/>
    <property type="match status" value="1"/>
</dbReference>
<dbReference type="InterPro" id="IPR009061">
    <property type="entry name" value="DNA-bd_dom_put_sf"/>
</dbReference>
<dbReference type="AlphaFoldDB" id="A0A135YR43"/>
<dbReference type="InterPro" id="IPR012925">
    <property type="entry name" value="TipAS_dom"/>
</dbReference>
<dbReference type="EMBL" id="LSQZ01000062">
    <property type="protein sequence ID" value="KXI11885.1"/>
    <property type="molecule type" value="Genomic_DNA"/>
</dbReference>
<dbReference type="PROSITE" id="PS50937">
    <property type="entry name" value="HTH_MERR_2"/>
    <property type="match status" value="1"/>
</dbReference>
<accession>A0A135YR43</accession>
<dbReference type="Proteomes" id="UP000070326">
    <property type="component" value="Unassembled WGS sequence"/>
</dbReference>
<keyword evidence="4" id="KW-0804">Transcription</keyword>
<dbReference type="InterPro" id="IPR000551">
    <property type="entry name" value="MerR-type_HTH_dom"/>
</dbReference>
<dbReference type="GO" id="GO:0003677">
    <property type="term" value="F:DNA binding"/>
    <property type="evidence" value="ECO:0007669"/>
    <property type="project" value="UniProtKB-KW"/>
</dbReference>
<dbReference type="Gene3D" id="1.10.1660.10">
    <property type="match status" value="1"/>
</dbReference>
<proteinExistence type="predicted"/>
<evidence type="ECO:0000256" key="2">
    <source>
        <dbReference type="ARBA" id="ARBA00023125"/>
    </source>
</evidence>
<evidence type="ECO:0000259" key="6">
    <source>
        <dbReference type="PROSITE" id="PS50937"/>
    </source>
</evidence>
<dbReference type="PANTHER" id="PTHR30204">
    <property type="entry name" value="REDOX-CYCLING DRUG-SENSING TRANSCRIPTIONAL ACTIVATOR SOXR"/>
    <property type="match status" value="1"/>
</dbReference>
<keyword evidence="3" id="KW-0010">Activator</keyword>
<dbReference type="GO" id="GO:0003700">
    <property type="term" value="F:DNA-binding transcription factor activity"/>
    <property type="evidence" value="ECO:0007669"/>
    <property type="project" value="InterPro"/>
</dbReference>
<dbReference type="CDD" id="cd01106">
    <property type="entry name" value="HTH_TipAL-Mta"/>
    <property type="match status" value="1"/>
</dbReference>
<comment type="caution">
    <text evidence="7">The sequence shown here is derived from an EMBL/GenBank/DDBJ whole genome shotgun (WGS) entry which is preliminary data.</text>
</comment>
<evidence type="ECO:0000313" key="8">
    <source>
        <dbReference type="Proteomes" id="UP000070326"/>
    </source>
</evidence>
<name>A0A135YR43_9FIRM</name>
<evidence type="ECO:0000313" key="7">
    <source>
        <dbReference type="EMBL" id="KXI11885.1"/>
    </source>
</evidence>
<dbReference type="Pfam" id="PF13411">
    <property type="entry name" value="MerR_1"/>
    <property type="match status" value="1"/>
</dbReference>
<evidence type="ECO:0000256" key="4">
    <source>
        <dbReference type="ARBA" id="ARBA00023163"/>
    </source>
</evidence>
<keyword evidence="5" id="KW-0175">Coiled coil</keyword>
<dbReference type="SUPFAM" id="SSF89082">
    <property type="entry name" value="Antibiotic binding domain of TipA-like multidrug resistance regulators"/>
    <property type="match status" value="1"/>
</dbReference>
<dbReference type="PATRIC" id="fig|1261.5.peg.1211"/>
<evidence type="ECO:0000256" key="5">
    <source>
        <dbReference type="SAM" id="Coils"/>
    </source>
</evidence>
<dbReference type="SUPFAM" id="SSF46955">
    <property type="entry name" value="Putative DNA-binding domain"/>
    <property type="match status" value="1"/>
</dbReference>
<keyword evidence="1" id="KW-0805">Transcription regulation</keyword>
<keyword evidence="2" id="KW-0238">DNA-binding</keyword>